<evidence type="ECO:0000313" key="2">
    <source>
        <dbReference type="EMBL" id="MBB5790139.1"/>
    </source>
</evidence>
<dbReference type="EMBL" id="JACHMM010000001">
    <property type="protein sequence ID" value="MBB5790139.1"/>
    <property type="molecule type" value="Genomic_DNA"/>
</dbReference>
<feature type="transmembrane region" description="Helical" evidence="1">
    <location>
        <begin position="75"/>
        <end position="95"/>
    </location>
</feature>
<gene>
    <name evidence="2" type="ORF">HD601_004714</name>
</gene>
<comment type="caution">
    <text evidence="2">The sequence shown here is derived from an EMBL/GenBank/DDBJ whole genome shotgun (WGS) entry which is preliminary data.</text>
</comment>
<dbReference type="Proteomes" id="UP000542813">
    <property type="component" value="Unassembled WGS sequence"/>
</dbReference>
<proteinExistence type="predicted"/>
<feature type="transmembrane region" description="Helical" evidence="1">
    <location>
        <begin position="24"/>
        <end position="42"/>
    </location>
</feature>
<reference evidence="2 3" key="1">
    <citation type="submission" date="2020-08" db="EMBL/GenBank/DDBJ databases">
        <title>Sequencing the genomes of 1000 actinobacteria strains.</title>
        <authorList>
            <person name="Klenk H.-P."/>
        </authorList>
    </citation>
    <scope>NUCLEOTIDE SEQUENCE [LARGE SCALE GENOMIC DNA]</scope>
    <source>
        <strain evidence="2 3">DSM 102122</strain>
    </source>
</reference>
<protein>
    <recommendedName>
        <fullName evidence="4">DUF4386 family protein</fullName>
    </recommendedName>
</protein>
<dbReference type="AlphaFoldDB" id="A0A7W9LND4"/>
<feature type="transmembrane region" description="Helical" evidence="1">
    <location>
        <begin position="189"/>
        <end position="207"/>
    </location>
</feature>
<keyword evidence="1" id="KW-0812">Transmembrane</keyword>
<sequence length="244" mass="25353">MTHGLPTIAPAAAPARSPLRERAWLVWGIAAGVLGFAATALLDVRPQGEKDAMADGRDYLVSPADMADIDRFGNYAGFLVGFAAVAALLVFHAAWRTHVEPALPRSVAARVVSAGLVVAAAGLTFGYAWKGALGNYGPGGNEADYFDENGLYVYFMLTDFGPYIPWYGVLVSLAGIGWLAWADRAVSRIPGTIALVLVVLVAVAYVLTGVVGLAAIAAGPGLVIVCTWILLGRTPIGGRAGLTS</sequence>
<name>A0A7W9LND4_9ACTN</name>
<keyword evidence="3" id="KW-1185">Reference proteome</keyword>
<evidence type="ECO:0000313" key="3">
    <source>
        <dbReference type="Proteomes" id="UP000542813"/>
    </source>
</evidence>
<keyword evidence="1" id="KW-1133">Transmembrane helix</keyword>
<feature type="transmembrane region" description="Helical" evidence="1">
    <location>
        <begin position="164"/>
        <end position="182"/>
    </location>
</feature>
<keyword evidence="1" id="KW-0472">Membrane</keyword>
<accession>A0A7W9LND4</accession>
<feature type="transmembrane region" description="Helical" evidence="1">
    <location>
        <begin position="213"/>
        <end position="231"/>
    </location>
</feature>
<feature type="transmembrane region" description="Helical" evidence="1">
    <location>
        <begin position="107"/>
        <end position="129"/>
    </location>
</feature>
<evidence type="ECO:0008006" key="4">
    <source>
        <dbReference type="Google" id="ProtNLM"/>
    </source>
</evidence>
<dbReference type="RefSeq" id="WP_221441238.1">
    <property type="nucleotide sequence ID" value="NZ_JACHMM010000001.1"/>
</dbReference>
<organism evidence="2 3">
    <name type="scientific">Jiangella mangrovi</name>
    <dbReference type="NCBI Taxonomy" id="1524084"/>
    <lineage>
        <taxon>Bacteria</taxon>
        <taxon>Bacillati</taxon>
        <taxon>Actinomycetota</taxon>
        <taxon>Actinomycetes</taxon>
        <taxon>Jiangellales</taxon>
        <taxon>Jiangellaceae</taxon>
        <taxon>Jiangella</taxon>
    </lineage>
</organism>
<evidence type="ECO:0000256" key="1">
    <source>
        <dbReference type="SAM" id="Phobius"/>
    </source>
</evidence>